<evidence type="ECO:0000256" key="4">
    <source>
        <dbReference type="ARBA" id="ARBA00008655"/>
    </source>
</evidence>
<dbReference type="CDD" id="cd07989">
    <property type="entry name" value="LPLAT_AGPAT-like"/>
    <property type="match status" value="1"/>
</dbReference>
<keyword evidence="7 11" id="KW-0444">Lipid biosynthesis</keyword>
<evidence type="ECO:0000256" key="11">
    <source>
        <dbReference type="RuleBase" id="RU361267"/>
    </source>
</evidence>
<evidence type="ECO:0000256" key="3">
    <source>
        <dbReference type="ARBA" id="ARBA00005189"/>
    </source>
</evidence>
<organism evidence="14 15">
    <name type="scientific">Luteimonas deserti</name>
    <dbReference type="NCBI Taxonomy" id="2752306"/>
    <lineage>
        <taxon>Bacteria</taxon>
        <taxon>Pseudomonadati</taxon>
        <taxon>Pseudomonadota</taxon>
        <taxon>Gammaproteobacteria</taxon>
        <taxon>Lysobacterales</taxon>
        <taxon>Lysobacteraceae</taxon>
        <taxon>Luteimonas</taxon>
    </lineage>
</organism>
<dbReference type="SUPFAM" id="SSF69593">
    <property type="entry name" value="Glycerol-3-phosphate (1)-acyltransferase"/>
    <property type="match status" value="1"/>
</dbReference>
<protein>
    <recommendedName>
        <fullName evidence="6 11">1-acyl-sn-glycerol-3-phosphate acyltransferase</fullName>
        <ecNumber evidence="5 11">2.3.1.51</ecNumber>
    </recommendedName>
</protein>
<name>A0A7Z0TYJ5_9GAMM</name>
<keyword evidence="8 11" id="KW-0808">Transferase</keyword>
<dbReference type="GO" id="GO:0006654">
    <property type="term" value="P:phosphatidic acid biosynthetic process"/>
    <property type="evidence" value="ECO:0007669"/>
    <property type="project" value="TreeGrafter"/>
</dbReference>
<dbReference type="InterPro" id="IPR004552">
    <property type="entry name" value="AGP_acyltrans"/>
</dbReference>
<evidence type="ECO:0000256" key="7">
    <source>
        <dbReference type="ARBA" id="ARBA00022516"/>
    </source>
</evidence>
<dbReference type="GO" id="GO:0016020">
    <property type="term" value="C:membrane"/>
    <property type="evidence" value="ECO:0007669"/>
    <property type="project" value="InterPro"/>
</dbReference>
<evidence type="ECO:0000256" key="2">
    <source>
        <dbReference type="ARBA" id="ARBA00004728"/>
    </source>
</evidence>
<comment type="pathway">
    <text evidence="3">Lipid metabolism.</text>
</comment>
<dbReference type="InterPro" id="IPR002123">
    <property type="entry name" value="Plipid/glycerol_acylTrfase"/>
</dbReference>
<evidence type="ECO:0000256" key="5">
    <source>
        <dbReference type="ARBA" id="ARBA00013211"/>
    </source>
</evidence>
<reference evidence="14 15" key="1">
    <citation type="submission" date="2020-07" db="EMBL/GenBank/DDBJ databases">
        <title>isolation of Luteimonas sp. SJ-16.</title>
        <authorList>
            <person name="Huang X.-X."/>
            <person name="Xu L."/>
            <person name="Sun J.-Q."/>
        </authorList>
    </citation>
    <scope>NUCLEOTIDE SEQUENCE [LARGE SCALE GENOMIC DNA]</scope>
    <source>
        <strain evidence="14 15">SJ-16</strain>
    </source>
</reference>
<dbReference type="EC" id="2.3.1.51" evidence="5 11"/>
<accession>A0A7Z0TYJ5</accession>
<proteinExistence type="inferred from homology"/>
<dbReference type="Pfam" id="PF01553">
    <property type="entry name" value="Acyltransferase"/>
    <property type="match status" value="1"/>
</dbReference>
<feature type="transmembrane region" description="Helical" evidence="12">
    <location>
        <begin position="31"/>
        <end position="51"/>
    </location>
</feature>
<dbReference type="GO" id="GO:0016024">
    <property type="term" value="P:CDP-diacylglycerol biosynthetic process"/>
    <property type="evidence" value="ECO:0007669"/>
    <property type="project" value="UniProtKB-UniPathway"/>
</dbReference>
<dbReference type="SMART" id="SM00563">
    <property type="entry name" value="PlsC"/>
    <property type="match status" value="1"/>
</dbReference>
<feature type="domain" description="Phospholipid/glycerol acyltransferase" evidence="13">
    <location>
        <begin position="91"/>
        <end position="205"/>
    </location>
</feature>
<keyword evidence="11" id="KW-1208">Phospholipid metabolism</keyword>
<evidence type="ECO:0000256" key="12">
    <source>
        <dbReference type="SAM" id="Phobius"/>
    </source>
</evidence>
<comment type="caution">
    <text evidence="14">The sequence shown here is derived from an EMBL/GenBank/DDBJ whole genome shotgun (WGS) entry which is preliminary data.</text>
</comment>
<dbReference type="GO" id="GO:0003841">
    <property type="term" value="F:1-acylglycerol-3-phosphate O-acyltransferase activity"/>
    <property type="evidence" value="ECO:0007669"/>
    <property type="project" value="UniProtKB-UniRule"/>
</dbReference>
<keyword evidence="12" id="KW-1133">Transmembrane helix</keyword>
<comment type="similarity">
    <text evidence="4 11">Belongs to the 1-acyl-sn-glycerol-3-phosphate acyltransferase family.</text>
</comment>
<comment type="catalytic activity">
    <reaction evidence="1 11">
        <text>a 1-acyl-sn-glycero-3-phosphate + an acyl-CoA = a 1,2-diacyl-sn-glycero-3-phosphate + CoA</text>
        <dbReference type="Rhea" id="RHEA:19709"/>
        <dbReference type="ChEBI" id="CHEBI:57287"/>
        <dbReference type="ChEBI" id="CHEBI:57970"/>
        <dbReference type="ChEBI" id="CHEBI:58342"/>
        <dbReference type="ChEBI" id="CHEBI:58608"/>
        <dbReference type="EC" id="2.3.1.51"/>
    </reaction>
</comment>
<evidence type="ECO:0000256" key="9">
    <source>
        <dbReference type="ARBA" id="ARBA00023098"/>
    </source>
</evidence>
<comment type="pathway">
    <text evidence="2">Phospholipid metabolism; CDP-diacylglycerol biosynthesis; CDP-diacylglycerol from sn-glycerol 3-phosphate: step 2/3.</text>
</comment>
<dbReference type="AlphaFoldDB" id="A0A7Z0TYJ5"/>
<keyword evidence="11" id="KW-0594">Phospholipid biosynthesis</keyword>
<keyword evidence="12" id="KW-0472">Membrane</keyword>
<gene>
    <name evidence="14" type="ORF">H0E82_00245</name>
</gene>
<keyword evidence="10 11" id="KW-0012">Acyltransferase</keyword>
<evidence type="ECO:0000313" key="15">
    <source>
        <dbReference type="Proteomes" id="UP000589896"/>
    </source>
</evidence>
<keyword evidence="12" id="KW-0812">Transmembrane</keyword>
<evidence type="ECO:0000256" key="8">
    <source>
        <dbReference type="ARBA" id="ARBA00022679"/>
    </source>
</evidence>
<dbReference type="UniPathway" id="UPA00557">
    <property type="reaction ID" value="UER00613"/>
</dbReference>
<dbReference type="Proteomes" id="UP000589896">
    <property type="component" value="Unassembled WGS sequence"/>
</dbReference>
<dbReference type="NCBIfam" id="TIGR00530">
    <property type="entry name" value="AGP_acyltrn"/>
    <property type="match status" value="1"/>
</dbReference>
<evidence type="ECO:0000256" key="10">
    <source>
        <dbReference type="ARBA" id="ARBA00023315"/>
    </source>
</evidence>
<evidence type="ECO:0000256" key="1">
    <source>
        <dbReference type="ARBA" id="ARBA00001141"/>
    </source>
</evidence>
<comment type="domain">
    <text evidence="11">The HXXXXD motif is essential for acyltransferase activity and may constitute the binding site for the phosphate moiety of the glycerol-3-phosphate.</text>
</comment>
<dbReference type="PANTHER" id="PTHR10434:SF64">
    <property type="entry name" value="1-ACYL-SN-GLYCEROL-3-PHOSPHATE ACYLTRANSFERASE-RELATED"/>
    <property type="match status" value="1"/>
</dbReference>
<keyword evidence="9 11" id="KW-0443">Lipid metabolism</keyword>
<evidence type="ECO:0000313" key="14">
    <source>
        <dbReference type="EMBL" id="NYZ61193.1"/>
    </source>
</evidence>
<sequence length="262" mass="28252">MRLMEYRQTRAPALAPALTELSRRVLNAFEFAFTLLWTAGWISVSLLLQALGGRRDLALDMARTRWAPGLVGPAGGLTVEGGEAVDWSRPYLVVANHESLLDICVLFMAVPVPLRFLLKQEMRRVPFVAGYACATGMLFISRDDRRAGPQLRRQVAEVLGDGKALCLFPEGTRSRDGRLGEFKSGSFQAAIDAGVDVLPVALHGTGAVLPVQGFFRVRRGPMRATIGAPIASAGRSGAAGRQALAREAHDAVAAMLGRHPRP</sequence>
<keyword evidence="15" id="KW-1185">Reference proteome</keyword>
<dbReference type="EMBL" id="JACCJZ010000001">
    <property type="protein sequence ID" value="NYZ61193.1"/>
    <property type="molecule type" value="Genomic_DNA"/>
</dbReference>
<dbReference type="PANTHER" id="PTHR10434">
    <property type="entry name" value="1-ACYL-SN-GLYCEROL-3-PHOSPHATE ACYLTRANSFERASE"/>
    <property type="match status" value="1"/>
</dbReference>
<evidence type="ECO:0000259" key="13">
    <source>
        <dbReference type="SMART" id="SM00563"/>
    </source>
</evidence>
<evidence type="ECO:0000256" key="6">
    <source>
        <dbReference type="ARBA" id="ARBA00016139"/>
    </source>
</evidence>